<accession>A0A4P9ZKX3</accession>
<dbReference type="Proteomes" id="UP000268162">
    <property type="component" value="Unassembled WGS sequence"/>
</dbReference>
<keyword evidence="2" id="KW-0732">Signal</keyword>
<feature type="signal peptide" evidence="2">
    <location>
        <begin position="1"/>
        <end position="21"/>
    </location>
</feature>
<dbReference type="AlphaFoldDB" id="A0A4P9ZKX3"/>
<feature type="chain" id="PRO_5020284292" description="F-box domain-containing protein" evidence="2">
    <location>
        <begin position="22"/>
        <end position="483"/>
    </location>
</feature>
<feature type="region of interest" description="Disordered" evidence="1">
    <location>
        <begin position="29"/>
        <end position="49"/>
    </location>
</feature>
<reference evidence="4" key="1">
    <citation type="journal article" date="2018" name="Nat. Microbiol.">
        <title>Leveraging single-cell genomics to expand the fungal tree of life.</title>
        <authorList>
            <person name="Ahrendt S.R."/>
            <person name="Quandt C.A."/>
            <person name="Ciobanu D."/>
            <person name="Clum A."/>
            <person name="Salamov A."/>
            <person name="Andreopoulos B."/>
            <person name="Cheng J.F."/>
            <person name="Woyke T."/>
            <person name="Pelin A."/>
            <person name="Henrissat B."/>
            <person name="Reynolds N.K."/>
            <person name="Benny G.L."/>
            <person name="Smith M.E."/>
            <person name="James T.Y."/>
            <person name="Grigoriev I.V."/>
        </authorList>
    </citation>
    <scope>NUCLEOTIDE SEQUENCE [LARGE SCALE GENOMIC DNA]</scope>
    <source>
        <strain evidence="4">RSA 468</strain>
    </source>
</reference>
<organism evidence="3 4">
    <name type="scientific">Dimargaris cristalligena</name>
    <dbReference type="NCBI Taxonomy" id="215637"/>
    <lineage>
        <taxon>Eukaryota</taxon>
        <taxon>Fungi</taxon>
        <taxon>Fungi incertae sedis</taxon>
        <taxon>Zoopagomycota</taxon>
        <taxon>Kickxellomycotina</taxon>
        <taxon>Dimargaritomycetes</taxon>
        <taxon>Dimargaritales</taxon>
        <taxon>Dimargaritaceae</taxon>
        <taxon>Dimargaris</taxon>
    </lineage>
</organism>
<dbReference type="EMBL" id="ML003445">
    <property type="protein sequence ID" value="RKP33946.1"/>
    <property type="molecule type" value="Genomic_DNA"/>
</dbReference>
<gene>
    <name evidence="3" type="ORF">BJ085DRAFT_29397</name>
</gene>
<name>A0A4P9ZKX3_9FUNG</name>
<sequence>MKSVCYSVTLVGMIVAHCAVAQPHPTTGTPMLESIGQASGPRPKDSNTGYPIGSGDPGVLQNTVFGGVSGEYNDGLLASQLEKPETPDQTQMGKPFKLFAKDSPQEILNTVGRYLNPLESAKVAYVSQTAQKMALSSKRFKKAEHIAKVVVPLLESLGKPNTQKSDERLTRAEEDVIIWDFVSAELTNTMFQQLYHQLANNGITPDGRPSPLDDQDTIDNQRAILELPGLVPALKKIYDDWCYVRFDEKSRQELVETFPLVGFALSHNAGQLWEVTKRLIKLFTPKRKELTAPFSNVFPFDGELLTEHLHWDMSSTKDPMVFYSIIAEITGALAAGMQFDKLGEYITEIRNHRFNATSMYDFLRLMALEFNLAGLVDWAIDAFNFNTSHAIRCSEYLGFRRAYKTLTDEYGQPQPEIRSDLSDCVNWYGSMGMLHLSPSPNYKDDTHPSISFRVLRSTLPEYHTIPKSAFEDQTVVEKLIKGT</sequence>
<keyword evidence="4" id="KW-1185">Reference proteome</keyword>
<evidence type="ECO:0000313" key="3">
    <source>
        <dbReference type="EMBL" id="RKP33946.1"/>
    </source>
</evidence>
<evidence type="ECO:0000256" key="2">
    <source>
        <dbReference type="SAM" id="SignalP"/>
    </source>
</evidence>
<evidence type="ECO:0000256" key="1">
    <source>
        <dbReference type="SAM" id="MobiDB-lite"/>
    </source>
</evidence>
<proteinExistence type="predicted"/>
<evidence type="ECO:0008006" key="5">
    <source>
        <dbReference type="Google" id="ProtNLM"/>
    </source>
</evidence>
<protein>
    <recommendedName>
        <fullName evidence="5">F-box domain-containing protein</fullName>
    </recommendedName>
</protein>
<evidence type="ECO:0000313" key="4">
    <source>
        <dbReference type="Proteomes" id="UP000268162"/>
    </source>
</evidence>